<protein>
    <submittedName>
        <fullName evidence="8">Uncharacterized membrane protein YckC, RDD family</fullName>
    </submittedName>
</protein>
<keyword evidence="4 6" id="KW-1133">Transmembrane helix</keyword>
<organism evidence="8 9">
    <name type="scientific">Chitinophaga arvensicola</name>
    <dbReference type="NCBI Taxonomy" id="29529"/>
    <lineage>
        <taxon>Bacteria</taxon>
        <taxon>Pseudomonadati</taxon>
        <taxon>Bacteroidota</taxon>
        <taxon>Chitinophagia</taxon>
        <taxon>Chitinophagales</taxon>
        <taxon>Chitinophagaceae</taxon>
        <taxon>Chitinophaga</taxon>
    </lineage>
</organism>
<feature type="transmembrane region" description="Helical" evidence="6">
    <location>
        <begin position="29"/>
        <end position="49"/>
    </location>
</feature>
<evidence type="ECO:0000256" key="5">
    <source>
        <dbReference type="ARBA" id="ARBA00023136"/>
    </source>
</evidence>
<proteinExistence type="predicted"/>
<dbReference type="InterPro" id="IPR051791">
    <property type="entry name" value="Pra-immunoreactive"/>
</dbReference>
<dbReference type="OrthoDB" id="762068at2"/>
<sequence>MESQTIQESIFADEANLEMASRGQRFANYLIDLFTFYVVAIILFGAYFVLFPGSYSESASPGASYVQNLVSLVLYGLYMGTIEAVFKGKTLGKMITGTKAVNEDGSEITAGTAFLRGLSRAVPFSVFSALGAWCHPWHDRWTNTYVIDVKKSHIPLGK</sequence>
<name>A0A1I0RR05_9BACT</name>
<keyword evidence="5 6" id="KW-0472">Membrane</keyword>
<evidence type="ECO:0000256" key="1">
    <source>
        <dbReference type="ARBA" id="ARBA00004651"/>
    </source>
</evidence>
<evidence type="ECO:0000313" key="8">
    <source>
        <dbReference type="EMBL" id="SEW43729.1"/>
    </source>
</evidence>
<evidence type="ECO:0000256" key="2">
    <source>
        <dbReference type="ARBA" id="ARBA00022475"/>
    </source>
</evidence>
<gene>
    <name evidence="8" type="ORF">SAMN04488122_3254</name>
</gene>
<dbReference type="InterPro" id="IPR010432">
    <property type="entry name" value="RDD"/>
</dbReference>
<evidence type="ECO:0000256" key="3">
    <source>
        <dbReference type="ARBA" id="ARBA00022692"/>
    </source>
</evidence>
<reference evidence="9" key="1">
    <citation type="submission" date="2016-10" db="EMBL/GenBank/DDBJ databases">
        <authorList>
            <person name="Varghese N."/>
            <person name="Submissions S."/>
        </authorList>
    </citation>
    <scope>NUCLEOTIDE SEQUENCE [LARGE SCALE GENOMIC DNA]</scope>
    <source>
        <strain evidence="9">DSM 3695</strain>
    </source>
</reference>
<dbReference type="STRING" id="29529.SAMN04488122_3254"/>
<feature type="transmembrane region" description="Helical" evidence="6">
    <location>
        <begin position="69"/>
        <end position="86"/>
    </location>
</feature>
<feature type="domain" description="RDD" evidence="7">
    <location>
        <begin position="20"/>
        <end position="130"/>
    </location>
</feature>
<dbReference type="PANTHER" id="PTHR36115:SF4">
    <property type="entry name" value="MEMBRANE PROTEIN"/>
    <property type="match status" value="1"/>
</dbReference>
<dbReference type="AlphaFoldDB" id="A0A1I0RR05"/>
<evidence type="ECO:0000256" key="6">
    <source>
        <dbReference type="SAM" id="Phobius"/>
    </source>
</evidence>
<keyword evidence="9" id="KW-1185">Reference proteome</keyword>
<keyword evidence="2" id="KW-1003">Cell membrane</keyword>
<dbReference type="PANTHER" id="PTHR36115">
    <property type="entry name" value="PROLINE-RICH ANTIGEN HOMOLOG-RELATED"/>
    <property type="match status" value="1"/>
</dbReference>
<dbReference type="GO" id="GO:0005886">
    <property type="term" value="C:plasma membrane"/>
    <property type="evidence" value="ECO:0007669"/>
    <property type="project" value="UniProtKB-SubCell"/>
</dbReference>
<evidence type="ECO:0000259" key="7">
    <source>
        <dbReference type="Pfam" id="PF06271"/>
    </source>
</evidence>
<dbReference type="RefSeq" id="WP_089896449.1">
    <property type="nucleotide sequence ID" value="NZ_FOJG01000001.1"/>
</dbReference>
<accession>A0A1I0RR05</accession>
<dbReference type="EMBL" id="FOJG01000001">
    <property type="protein sequence ID" value="SEW43729.1"/>
    <property type="molecule type" value="Genomic_DNA"/>
</dbReference>
<keyword evidence="3 6" id="KW-0812">Transmembrane</keyword>
<evidence type="ECO:0000256" key="4">
    <source>
        <dbReference type="ARBA" id="ARBA00022989"/>
    </source>
</evidence>
<dbReference type="Pfam" id="PF06271">
    <property type="entry name" value="RDD"/>
    <property type="match status" value="1"/>
</dbReference>
<comment type="subcellular location">
    <subcellularLocation>
        <location evidence="1">Cell membrane</location>
        <topology evidence="1">Multi-pass membrane protein</topology>
    </subcellularLocation>
</comment>
<evidence type="ECO:0000313" key="9">
    <source>
        <dbReference type="Proteomes" id="UP000199310"/>
    </source>
</evidence>
<dbReference type="Proteomes" id="UP000199310">
    <property type="component" value="Unassembled WGS sequence"/>
</dbReference>